<evidence type="ECO:0000256" key="1">
    <source>
        <dbReference type="SAM" id="MobiDB-lite"/>
    </source>
</evidence>
<accession>A0A7S1VG03</accession>
<organism evidence="2">
    <name type="scientific">Grammatophora oceanica</name>
    <dbReference type="NCBI Taxonomy" id="210454"/>
    <lineage>
        <taxon>Eukaryota</taxon>
        <taxon>Sar</taxon>
        <taxon>Stramenopiles</taxon>
        <taxon>Ochrophyta</taxon>
        <taxon>Bacillariophyta</taxon>
        <taxon>Fragilariophyceae</taxon>
        <taxon>Fragilariophycidae</taxon>
        <taxon>Rhabdonematales</taxon>
        <taxon>Grammatophoraceae</taxon>
        <taxon>Grammatophora</taxon>
    </lineage>
</organism>
<protein>
    <submittedName>
        <fullName evidence="2">Uncharacterized protein</fullName>
    </submittedName>
</protein>
<dbReference type="AlphaFoldDB" id="A0A7S1VG03"/>
<feature type="compositionally biased region" description="Basic and acidic residues" evidence="1">
    <location>
        <begin position="15"/>
        <end position="30"/>
    </location>
</feature>
<sequence length="364" mass="42108">MMMSNLLPLDPPQEVNHDDGCRDNHHDSTKKNNLTTTSRWLHRYKIALVISLSMNLLLANLLLSSGPTDGEALCRSESMANNETAVLSSEQTPELYGGVTTDETTQGYKHAPVIYGHIHMAKTAGTTIAGEMASRLERVCGNKGYSLFFYQQNERRRRQEELEQEFPLLNPILNLQPQLAIGFENCDWVSEETRWENWATHFGTKEKCPFPLELHVPCKDPIEHLMSMQNYLHNNKEVEPLDCALNETAVFDQVRAILDCKRFTDGRFNSKLEHGYENIHLKCFDVSPDPLAYVRFMETKLQKRRLVVDYVFRPMNSPRDKTKECIWQHDALRERIREFIITNYDYHNYCSRCLGSSDELLLSS</sequence>
<evidence type="ECO:0000313" key="2">
    <source>
        <dbReference type="EMBL" id="CAD9296967.1"/>
    </source>
</evidence>
<name>A0A7S1VG03_9STRA</name>
<dbReference type="EMBL" id="HBGK01038045">
    <property type="protein sequence ID" value="CAD9296967.1"/>
    <property type="molecule type" value="Transcribed_RNA"/>
</dbReference>
<reference evidence="2" key="1">
    <citation type="submission" date="2021-01" db="EMBL/GenBank/DDBJ databases">
        <authorList>
            <person name="Corre E."/>
            <person name="Pelletier E."/>
            <person name="Niang G."/>
            <person name="Scheremetjew M."/>
            <person name="Finn R."/>
            <person name="Kale V."/>
            <person name="Holt S."/>
            <person name="Cochrane G."/>
            <person name="Meng A."/>
            <person name="Brown T."/>
            <person name="Cohen L."/>
        </authorList>
    </citation>
    <scope>NUCLEOTIDE SEQUENCE</scope>
    <source>
        <strain evidence="2">CCMP 410</strain>
    </source>
</reference>
<feature type="region of interest" description="Disordered" evidence="1">
    <location>
        <begin position="1"/>
        <end position="32"/>
    </location>
</feature>
<gene>
    <name evidence="2" type="ORF">GOCE00092_LOCUS19736</name>
</gene>
<proteinExistence type="predicted"/>